<evidence type="ECO:0000313" key="3">
    <source>
        <dbReference type="Proteomes" id="UP000538147"/>
    </source>
</evidence>
<evidence type="ECO:0000259" key="1">
    <source>
        <dbReference type="Pfam" id="PF00144"/>
    </source>
</evidence>
<dbReference type="InterPro" id="IPR012338">
    <property type="entry name" value="Beta-lactam/transpept-like"/>
</dbReference>
<keyword evidence="3" id="KW-1185">Reference proteome</keyword>
<proteinExistence type="predicted"/>
<dbReference type="InterPro" id="IPR050789">
    <property type="entry name" value="Diverse_Enzym_Activities"/>
</dbReference>
<dbReference type="Gene3D" id="3.40.710.10">
    <property type="entry name" value="DD-peptidase/beta-lactamase superfamily"/>
    <property type="match status" value="1"/>
</dbReference>
<dbReference type="SUPFAM" id="SSF56601">
    <property type="entry name" value="beta-lactamase/transpeptidase-like"/>
    <property type="match status" value="1"/>
</dbReference>
<dbReference type="RefSeq" id="WP_184194230.1">
    <property type="nucleotide sequence ID" value="NZ_JACIIV010000002.1"/>
</dbReference>
<organism evidence="2 3">
    <name type="scientific">Polymorphobacter multimanifer</name>
    <dbReference type="NCBI Taxonomy" id="1070431"/>
    <lineage>
        <taxon>Bacteria</taxon>
        <taxon>Pseudomonadati</taxon>
        <taxon>Pseudomonadota</taxon>
        <taxon>Alphaproteobacteria</taxon>
        <taxon>Sphingomonadales</taxon>
        <taxon>Sphingosinicellaceae</taxon>
        <taxon>Polymorphobacter</taxon>
    </lineage>
</organism>
<accession>A0A841LAS3</accession>
<dbReference type="InterPro" id="IPR001466">
    <property type="entry name" value="Beta-lactam-related"/>
</dbReference>
<dbReference type="AlphaFoldDB" id="A0A841LAS3"/>
<sequence>METRIRSALAAALEGSGIPGAVALVVDAEGTRAEVALGHTATDRFQLASMTKAIISVAALKLVEAGALSLDAPLGSLLPALATPQVIAGFDGDVLQLRPATTAITLRHLLTHSSGFGYDFVQPEISRSRSAPPTPGTMASITMPLLFDPGTGWAYGVSTDWVALAIVAATGEPLDSWLERELLGPLGMADTRYGAGTVPMMIRGADGGMAPFPAFSLYSEAHEFIPGGAGLAGTAGDYGRFLQMLLRGGDGTLSPAMVEAFSTNQLGPLRAGIMGSTLPWLARPYEAMPGQQCGWGLGTLINPEPGPDGRSAGCLSWAGIANTYFWVDPEAGLAAILLMQHLPFADPAALAVLQAFERSVYDLS</sequence>
<evidence type="ECO:0000313" key="2">
    <source>
        <dbReference type="EMBL" id="MBB6226118.1"/>
    </source>
</evidence>
<comment type="caution">
    <text evidence="2">The sequence shown here is derived from an EMBL/GenBank/DDBJ whole genome shotgun (WGS) entry which is preliminary data.</text>
</comment>
<protein>
    <submittedName>
        <fullName evidence="2">CubicO group peptidase (Beta-lactamase class C family)</fullName>
    </submittedName>
</protein>
<dbReference type="PANTHER" id="PTHR43283:SF3">
    <property type="entry name" value="BETA-LACTAMASE FAMILY PROTEIN (AFU_ORTHOLOGUE AFUA_5G07500)"/>
    <property type="match status" value="1"/>
</dbReference>
<gene>
    <name evidence="2" type="ORF">FHS79_000271</name>
</gene>
<feature type="domain" description="Beta-lactamase-related" evidence="1">
    <location>
        <begin position="7"/>
        <end position="348"/>
    </location>
</feature>
<dbReference type="EMBL" id="JACIIV010000002">
    <property type="protein sequence ID" value="MBB6226118.1"/>
    <property type="molecule type" value="Genomic_DNA"/>
</dbReference>
<dbReference type="PANTHER" id="PTHR43283">
    <property type="entry name" value="BETA-LACTAMASE-RELATED"/>
    <property type="match status" value="1"/>
</dbReference>
<name>A0A841LAS3_9SPHN</name>
<reference evidence="2 3" key="1">
    <citation type="submission" date="2020-08" db="EMBL/GenBank/DDBJ databases">
        <title>Genomic Encyclopedia of Type Strains, Phase IV (KMG-IV): sequencing the most valuable type-strain genomes for metagenomic binning, comparative biology and taxonomic classification.</title>
        <authorList>
            <person name="Goeker M."/>
        </authorList>
    </citation>
    <scope>NUCLEOTIDE SEQUENCE [LARGE SCALE GENOMIC DNA]</scope>
    <source>
        <strain evidence="2 3">DSM 102189</strain>
    </source>
</reference>
<dbReference type="Proteomes" id="UP000538147">
    <property type="component" value="Unassembled WGS sequence"/>
</dbReference>
<dbReference type="Pfam" id="PF00144">
    <property type="entry name" value="Beta-lactamase"/>
    <property type="match status" value="1"/>
</dbReference>